<evidence type="ECO:0000313" key="4">
    <source>
        <dbReference type="Proteomes" id="UP000623681"/>
    </source>
</evidence>
<comment type="caution">
    <text evidence="3">The sequence shown here is derived from an EMBL/GenBank/DDBJ whole genome shotgun (WGS) entry which is preliminary data.</text>
</comment>
<dbReference type="CDD" id="cd07385">
    <property type="entry name" value="MPP_YkuE_C"/>
    <property type="match status" value="1"/>
</dbReference>
<reference evidence="3" key="1">
    <citation type="submission" date="2021-01" db="EMBL/GenBank/DDBJ databases">
        <title>Genome public.</title>
        <authorList>
            <person name="Liu C."/>
            <person name="Sun Q."/>
        </authorList>
    </citation>
    <scope>NUCLEOTIDE SEQUENCE</scope>
    <source>
        <strain evidence="3">YIM B02565</strain>
    </source>
</reference>
<organism evidence="3 4">
    <name type="scientific">Clostridium paridis</name>
    <dbReference type="NCBI Taxonomy" id="2803863"/>
    <lineage>
        <taxon>Bacteria</taxon>
        <taxon>Bacillati</taxon>
        <taxon>Bacillota</taxon>
        <taxon>Clostridia</taxon>
        <taxon>Eubacteriales</taxon>
        <taxon>Clostridiaceae</taxon>
        <taxon>Clostridium</taxon>
    </lineage>
</organism>
<keyword evidence="4" id="KW-1185">Reference proteome</keyword>
<dbReference type="SUPFAM" id="SSF56300">
    <property type="entry name" value="Metallo-dependent phosphatases"/>
    <property type="match status" value="1"/>
</dbReference>
<evidence type="ECO:0000313" key="3">
    <source>
        <dbReference type="EMBL" id="MBL4931289.1"/>
    </source>
</evidence>
<dbReference type="InterPro" id="IPR029052">
    <property type="entry name" value="Metallo-depent_PP-like"/>
</dbReference>
<dbReference type="InterPro" id="IPR004843">
    <property type="entry name" value="Calcineurin-like_PHP"/>
</dbReference>
<feature type="domain" description="Calcineurin-like phosphoesterase" evidence="2">
    <location>
        <begin position="178"/>
        <end position="346"/>
    </location>
</feature>
<keyword evidence="1" id="KW-0812">Transmembrane</keyword>
<keyword evidence="1" id="KW-0472">Membrane</keyword>
<gene>
    <name evidence="3" type="ORF">JK634_05690</name>
</gene>
<evidence type="ECO:0000259" key="2">
    <source>
        <dbReference type="Pfam" id="PF00149"/>
    </source>
</evidence>
<feature type="transmembrane region" description="Helical" evidence="1">
    <location>
        <begin position="97"/>
        <end position="120"/>
    </location>
</feature>
<dbReference type="PANTHER" id="PTHR31302:SF0">
    <property type="entry name" value="TRANSMEMBRANE PROTEIN WITH METALLOPHOSPHOESTERASE DOMAIN"/>
    <property type="match status" value="1"/>
</dbReference>
<sequence length="404" mass="45328">MDNNKLGNVSSEYKSTGILGGISLMKIAAIIFALALYVIINYYIGLRGIQLVQLLNKSINTKVLWIIFWFSAFSYIFSMALPKILPKTIIGGLDYIGSYYMAIMMYLLIILPIVDILRILNGKLGIFQITDFFKATVGIIITIFIMFILVYGTWNASHTVIKDYEVNINKNVGAIKDLKIIMASDIHIGSVGYKDRMEKLVEMTNKENPDMVLLAGDIINDDIQPYIDENISEYMKAVKSKYGVFAVTGNHEYISGKADKLVGFLEESGVKVLQDEYFKVDDSFYVVGRNDISGMSYSGMKRKDLSEIMEDVDRSKPIFLMDHQPKNLQESVEAGVDLEVSGHTHRGQLAPGELITGKLFEVDWGMLKKGNFTEIVSSGFGTWGPPIRIGSRSELVRIKVKLNE</sequence>
<evidence type="ECO:0000256" key="1">
    <source>
        <dbReference type="SAM" id="Phobius"/>
    </source>
</evidence>
<dbReference type="InterPro" id="IPR051158">
    <property type="entry name" value="Metallophosphoesterase_sf"/>
</dbReference>
<dbReference type="Pfam" id="PF00149">
    <property type="entry name" value="Metallophos"/>
    <property type="match status" value="1"/>
</dbReference>
<feature type="transmembrane region" description="Helical" evidence="1">
    <location>
        <begin position="63"/>
        <end position="85"/>
    </location>
</feature>
<feature type="transmembrane region" description="Helical" evidence="1">
    <location>
        <begin position="20"/>
        <end position="43"/>
    </location>
</feature>
<dbReference type="Gene3D" id="3.60.21.10">
    <property type="match status" value="1"/>
</dbReference>
<protein>
    <submittedName>
        <fullName evidence="3">Metallophosphoesterase</fullName>
    </submittedName>
</protein>
<dbReference type="EMBL" id="JAESWA010000019">
    <property type="protein sequence ID" value="MBL4931289.1"/>
    <property type="molecule type" value="Genomic_DNA"/>
</dbReference>
<name>A0A937K3Y4_9CLOT</name>
<dbReference type="AlphaFoldDB" id="A0A937K3Y4"/>
<keyword evidence="1" id="KW-1133">Transmembrane helix</keyword>
<dbReference type="Proteomes" id="UP000623681">
    <property type="component" value="Unassembled WGS sequence"/>
</dbReference>
<accession>A0A937K3Y4</accession>
<dbReference type="RefSeq" id="WP_202766673.1">
    <property type="nucleotide sequence ID" value="NZ_JAESWA010000019.1"/>
</dbReference>
<feature type="transmembrane region" description="Helical" evidence="1">
    <location>
        <begin position="132"/>
        <end position="154"/>
    </location>
</feature>
<dbReference type="PANTHER" id="PTHR31302">
    <property type="entry name" value="TRANSMEMBRANE PROTEIN WITH METALLOPHOSPHOESTERASE DOMAIN-RELATED"/>
    <property type="match status" value="1"/>
</dbReference>
<proteinExistence type="predicted"/>
<dbReference type="GO" id="GO:0016787">
    <property type="term" value="F:hydrolase activity"/>
    <property type="evidence" value="ECO:0007669"/>
    <property type="project" value="InterPro"/>
</dbReference>